<proteinExistence type="predicted"/>
<organism evidence="1 2">
    <name type="scientific">Candidatus Iainarchaeum sp</name>
    <dbReference type="NCBI Taxonomy" id="3101447"/>
    <lineage>
        <taxon>Archaea</taxon>
        <taxon>Candidatus Iainarchaeota</taxon>
        <taxon>Candidatus Iainarchaeia</taxon>
        <taxon>Candidatus Iainarchaeales</taxon>
        <taxon>Candidatus Iainarchaeaceae</taxon>
        <taxon>Candidatus Iainarchaeum</taxon>
    </lineage>
</organism>
<evidence type="ECO:0000313" key="2">
    <source>
        <dbReference type="Proteomes" id="UP000774699"/>
    </source>
</evidence>
<dbReference type="EMBL" id="VGJJ01000005">
    <property type="protein sequence ID" value="MBM3281944.1"/>
    <property type="molecule type" value="Genomic_DNA"/>
</dbReference>
<comment type="caution">
    <text evidence="1">The sequence shown here is derived from an EMBL/GenBank/DDBJ whole genome shotgun (WGS) entry which is preliminary data.</text>
</comment>
<accession>A0A8T4C6Y8</accession>
<dbReference type="AlphaFoldDB" id="A0A8T4C6Y8"/>
<reference evidence="1" key="1">
    <citation type="submission" date="2019-03" db="EMBL/GenBank/DDBJ databases">
        <title>Lake Tanganyika Metagenome-Assembled Genomes (MAGs).</title>
        <authorList>
            <person name="Tran P."/>
        </authorList>
    </citation>
    <scope>NUCLEOTIDE SEQUENCE</scope>
    <source>
        <strain evidence="1">M_DeepCast_50m_m2_156</strain>
    </source>
</reference>
<dbReference type="Proteomes" id="UP000774699">
    <property type="component" value="Unassembled WGS sequence"/>
</dbReference>
<name>A0A8T4C6Y8_9ARCH</name>
<gene>
    <name evidence="1" type="ORF">FJY86_01205</name>
</gene>
<evidence type="ECO:0000313" key="1">
    <source>
        <dbReference type="EMBL" id="MBM3281944.1"/>
    </source>
</evidence>
<protein>
    <submittedName>
        <fullName evidence="1">Uncharacterized protein</fullName>
    </submittedName>
</protein>
<sequence length="157" mass="16616">MNVFVAVWGVLVLFFIAGCVSPPSSAQNTTYAPVLQTQNTTTKPNRPGDAVAFCVNGTAEENQSCFATAFSACKKSLGLFWKTQDGFPLLLETLGLETGTNNCRVRISAADNDSYYYGQSTICSVPADASTASAAYSLSAITSSTCEGLFFSTLKQS</sequence>